<evidence type="ECO:0000256" key="3">
    <source>
        <dbReference type="ARBA" id="ARBA00022475"/>
    </source>
</evidence>
<dbReference type="GO" id="GO:0003774">
    <property type="term" value="F:cytoskeletal motor activity"/>
    <property type="evidence" value="ECO:0007669"/>
    <property type="project" value="InterPro"/>
</dbReference>
<evidence type="ECO:0000256" key="1">
    <source>
        <dbReference type="ARBA" id="ARBA00004413"/>
    </source>
</evidence>
<comment type="similarity">
    <text evidence="2">Belongs to the FliN/MopA/SpaO family.</text>
</comment>
<evidence type="ECO:0000256" key="6">
    <source>
        <dbReference type="ARBA" id="ARBA00023136"/>
    </source>
</evidence>
<dbReference type="Gene3D" id="3.40.1550.10">
    <property type="entry name" value="CheC-like"/>
    <property type="match status" value="1"/>
</dbReference>
<dbReference type="InterPro" id="IPR001172">
    <property type="entry name" value="FliN_T3SS_HrcQb"/>
</dbReference>
<keyword evidence="10" id="KW-0282">Flagellum</keyword>
<dbReference type="Pfam" id="PF04509">
    <property type="entry name" value="CheC"/>
    <property type="match status" value="2"/>
</dbReference>
<keyword evidence="4" id="KW-0145">Chemotaxis</keyword>
<feature type="compositionally biased region" description="Basic and acidic residues" evidence="7">
    <location>
        <begin position="33"/>
        <end position="54"/>
    </location>
</feature>
<evidence type="ECO:0000256" key="4">
    <source>
        <dbReference type="ARBA" id="ARBA00022500"/>
    </source>
</evidence>
<dbReference type="GO" id="GO:0009425">
    <property type="term" value="C:bacterial-type flagellum basal body"/>
    <property type="evidence" value="ECO:0007669"/>
    <property type="project" value="InterPro"/>
</dbReference>
<dbReference type="SUPFAM" id="SSF103039">
    <property type="entry name" value="CheC-like"/>
    <property type="match status" value="1"/>
</dbReference>
<feature type="domain" description="Flagellar motor switch protein FliN-like C-terminal" evidence="8">
    <location>
        <begin position="333"/>
        <end position="403"/>
    </location>
</feature>
<feature type="domain" description="CheC-like protein" evidence="9">
    <location>
        <begin position="62"/>
        <end position="96"/>
    </location>
</feature>
<keyword evidence="5" id="KW-0283">Flagellar rotation</keyword>
<dbReference type="GO" id="GO:0005886">
    <property type="term" value="C:plasma membrane"/>
    <property type="evidence" value="ECO:0007669"/>
    <property type="project" value="UniProtKB-SubCell"/>
</dbReference>
<keyword evidence="3" id="KW-1003">Cell membrane</keyword>
<keyword evidence="10" id="KW-0966">Cell projection</keyword>
<dbReference type="RefSeq" id="WP_057871609.1">
    <property type="nucleotide sequence ID" value="NZ_JBDNSM010000019.1"/>
</dbReference>
<dbReference type="PANTHER" id="PTHR43484">
    <property type="match status" value="1"/>
</dbReference>
<dbReference type="NCBIfam" id="NF005995">
    <property type="entry name" value="PRK08119.1"/>
    <property type="match status" value="1"/>
</dbReference>
<dbReference type="AlphaFoldDB" id="A0A0A7RHG3"/>
<organism evidence="10">
    <name type="scientific">Liquorilactobacillus ghanensis</name>
    <dbReference type="NCBI Taxonomy" id="399370"/>
    <lineage>
        <taxon>Bacteria</taxon>
        <taxon>Bacillati</taxon>
        <taxon>Bacillota</taxon>
        <taxon>Bacilli</taxon>
        <taxon>Lactobacillales</taxon>
        <taxon>Lactobacillaceae</taxon>
        <taxon>Liquorilactobacillus</taxon>
    </lineage>
</organism>
<name>A0A0A7RHG3_9LACO</name>
<dbReference type="InterPro" id="IPR036429">
    <property type="entry name" value="SpoA-like_sf"/>
</dbReference>
<dbReference type="InterPro" id="IPR051469">
    <property type="entry name" value="FliN/MopA/SpaO"/>
</dbReference>
<dbReference type="InterPro" id="IPR001543">
    <property type="entry name" value="FliN-like_C"/>
</dbReference>
<keyword evidence="6" id="KW-0472">Membrane</keyword>
<gene>
    <name evidence="10" type="primary">fliY</name>
</gene>
<dbReference type="EMBL" id="KM886864">
    <property type="protein sequence ID" value="AJA33979.1"/>
    <property type="molecule type" value="Genomic_DNA"/>
</dbReference>
<dbReference type="Gene3D" id="2.30.330.10">
    <property type="entry name" value="SpoA-like"/>
    <property type="match status" value="1"/>
</dbReference>
<evidence type="ECO:0000259" key="8">
    <source>
        <dbReference type="Pfam" id="PF01052"/>
    </source>
</evidence>
<dbReference type="InterPro" id="IPR028976">
    <property type="entry name" value="CheC-like_sf"/>
</dbReference>
<dbReference type="CDD" id="cd17907">
    <property type="entry name" value="FliY_FliN-Y"/>
    <property type="match status" value="1"/>
</dbReference>
<evidence type="ECO:0000259" key="9">
    <source>
        <dbReference type="Pfam" id="PF04509"/>
    </source>
</evidence>
<evidence type="ECO:0000313" key="10">
    <source>
        <dbReference type="EMBL" id="AJA33979.1"/>
    </source>
</evidence>
<evidence type="ECO:0000256" key="2">
    <source>
        <dbReference type="ARBA" id="ARBA00009226"/>
    </source>
</evidence>
<feature type="region of interest" description="Disordered" evidence="7">
    <location>
        <begin position="257"/>
        <end position="308"/>
    </location>
</feature>
<accession>A0A0A7RHG3</accession>
<dbReference type="SUPFAM" id="SSF101801">
    <property type="entry name" value="Surface presentation of antigens (SPOA)"/>
    <property type="match status" value="1"/>
</dbReference>
<protein>
    <submittedName>
        <fullName evidence="10">Flagellar motor switch protein FliY</fullName>
    </submittedName>
</protein>
<feature type="domain" description="CheC-like protein" evidence="9">
    <location>
        <begin position="157"/>
        <end position="193"/>
    </location>
</feature>
<proteinExistence type="inferred from homology"/>
<evidence type="ECO:0000256" key="5">
    <source>
        <dbReference type="ARBA" id="ARBA00022779"/>
    </source>
</evidence>
<dbReference type="GO" id="GO:0006935">
    <property type="term" value="P:chemotaxis"/>
    <property type="evidence" value="ECO:0007669"/>
    <property type="project" value="UniProtKB-KW"/>
</dbReference>
<dbReference type="NCBIfam" id="TIGR02480">
    <property type="entry name" value="fliN"/>
    <property type="match status" value="1"/>
</dbReference>
<feature type="compositionally biased region" description="Low complexity" evidence="7">
    <location>
        <begin position="274"/>
        <end position="304"/>
    </location>
</feature>
<dbReference type="GO" id="GO:0016787">
    <property type="term" value="F:hydrolase activity"/>
    <property type="evidence" value="ECO:0007669"/>
    <property type="project" value="InterPro"/>
</dbReference>
<dbReference type="GeneID" id="98318877"/>
<dbReference type="InterPro" id="IPR007597">
    <property type="entry name" value="CheC"/>
</dbReference>
<feature type="region of interest" description="Disordered" evidence="7">
    <location>
        <begin position="1"/>
        <end position="54"/>
    </location>
</feature>
<dbReference type="Pfam" id="PF01052">
    <property type="entry name" value="FliMN_C"/>
    <property type="match status" value="1"/>
</dbReference>
<dbReference type="InterPro" id="IPR012826">
    <property type="entry name" value="FliN"/>
</dbReference>
<feature type="compositionally biased region" description="Polar residues" evidence="7">
    <location>
        <begin position="262"/>
        <end position="273"/>
    </location>
</feature>
<dbReference type="PANTHER" id="PTHR43484:SF1">
    <property type="entry name" value="FLAGELLAR MOTOR SWITCH PROTEIN FLIN"/>
    <property type="match status" value="1"/>
</dbReference>
<keyword evidence="10" id="KW-0969">Cilium</keyword>
<reference evidence="10" key="1">
    <citation type="journal article" date="2014" name="Appl. Environ. Microbiol.">
        <title>Detection and genomic characterization of motility in Lactobacillus curvatus: confirmation of motility in a species outside the Lactobacillus salivarius clade.</title>
        <authorList>
            <person name="Cousin F.J."/>
            <person name="Lynch S.M."/>
            <person name="Harris H.M."/>
            <person name="McCann A."/>
            <person name="Lynch D.B."/>
            <person name="Neville B.A."/>
            <person name="Irisawa T."/>
            <person name="Okada S."/>
            <person name="Endo A."/>
            <person name="O'Toole P.W."/>
        </authorList>
    </citation>
    <scope>NUCLEOTIDE SEQUENCE</scope>
    <source>
        <strain evidence="10">DSM 18630</strain>
    </source>
</reference>
<dbReference type="PRINTS" id="PR00956">
    <property type="entry name" value="FLGMOTORFLIN"/>
</dbReference>
<dbReference type="GO" id="GO:0071973">
    <property type="term" value="P:bacterial-type flagellum-dependent cell motility"/>
    <property type="evidence" value="ECO:0007669"/>
    <property type="project" value="InterPro"/>
</dbReference>
<evidence type="ECO:0000256" key="7">
    <source>
        <dbReference type="SAM" id="MobiDB-lite"/>
    </source>
</evidence>
<comment type="subcellular location">
    <subcellularLocation>
        <location evidence="1">Cell membrane</location>
        <topology evidence="1">Peripheral membrane protein</topology>
        <orientation evidence="1">Cytoplasmic side</orientation>
    </subcellularLocation>
</comment>
<sequence length="413" mass="44585">MSDSLSQEEIDKLMKGENGSSTSDKPAADEQSEEKKAATDQSDKSAVVKDGDKGKYDEKTKQDIIGEVGNISMSQAATTLSSILNHRVTITTPKVSRIYFKDLISGISTPKVATKVGFKEGLIGTNLMLLKVKDAIIIADLMMGGNGEPKSQDFTEIELSAVSEAMNQMIGSSATAMATMINRKVDILPPDVKVWREPDNVHYENIGGDQKIYEISFSLNVEGLIKSEIMQIFTEDMVDDIADAVMSDKATVVKGHDDDQAAKNNSNQTADAGQQTAENNQAASTAQTTAGTNQAAGNTQATAAKPKQTIEVSKPEFQQLADEKVPQGDNLDLIMDVPLNLSVVLGRAEKSVRDILSFNSGSVIELNHLTDEPLEILLNGKLIATGEVVVINENFGIRITNIVSQRQRIDHMG</sequence>